<feature type="compositionally biased region" description="Basic residues" evidence="1">
    <location>
        <begin position="272"/>
        <end position="283"/>
    </location>
</feature>
<sequence>MGRRKRPLTYCEMFLDGVGTYSSVPSSSSDPEAVPDSRIYTVEDLLAQPGREGLGILNSDRPPCTYWFLVNNRVGRSVSDTIKCYFVEAHPNWILTHEHVRTTWFKCFEQRWHWFLAINERVKAEFVAKAKTRLTNTISDWKDTLEYYGYEVKPTKITKDQRWRWFLAIKERMEAEFVAKAKTRLTNTVPDWKDKREYHGYEVKPTKITKDAKKTRVLPSLSDLFKLTHRTPAGNFTDPASEKLFNEVSARVKERETQLTQQSHDELPVKSCRQRRSTRSSKR</sequence>
<dbReference type="EnsemblPlants" id="Bo4g092940.1">
    <property type="protein sequence ID" value="Bo4g092940.1"/>
    <property type="gene ID" value="Bo4g092940"/>
</dbReference>
<protein>
    <submittedName>
        <fullName evidence="2">Uncharacterized protein</fullName>
    </submittedName>
</protein>
<feature type="compositionally biased region" description="Basic and acidic residues" evidence="1">
    <location>
        <begin position="255"/>
        <end position="268"/>
    </location>
</feature>
<dbReference type="Proteomes" id="UP000032141">
    <property type="component" value="Chromosome C4"/>
</dbReference>
<name>A0A0D3BVR5_BRAOL</name>
<proteinExistence type="predicted"/>
<evidence type="ECO:0000313" key="2">
    <source>
        <dbReference type="EnsemblPlants" id="Bo4g092940.1"/>
    </source>
</evidence>
<reference evidence="2" key="2">
    <citation type="submission" date="2015-03" db="UniProtKB">
        <authorList>
            <consortium name="EnsemblPlants"/>
        </authorList>
    </citation>
    <scope>IDENTIFICATION</scope>
</reference>
<accession>A0A0D3BVR5</accession>
<dbReference type="AlphaFoldDB" id="A0A0D3BVR5"/>
<organism evidence="2 3">
    <name type="scientific">Brassica oleracea var. oleracea</name>
    <dbReference type="NCBI Taxonomy" id="109376"/>
    <lineage>
        <taxon>Eukaryota</taxon>
        <taxon>Viridiplantae</taxon>
        <taxon>Streptophyta</taxon>
        <taxon>Embryophyta</taxon>
        <taxon>Tracheophyta</taxon>
        <taxon>Spermatophyta</taxon>
        <taxon>Magnoliopsida</taxon>
        <taxon>eudicotyledons</taxon>
        <taxon>Gunneridae</taxon>
        <taxon>Pentapetalae</taxon>
        <taxon>rosids</taxon>
        <taxon>malvids</taxon>
        <taxon>Brassicales</taxon>
        <taxon>Brassicaceae</taxon>
        <taxon>Brassiceae</taxon>
        <taxon>Brassica</taxon>
    </lineage>
</organism>
<feature type="region of interest" description="Disordered" evidence="1">
    <location>
        <begin position="255"/>
        <end position="283"/>
    </location>
</feature>
<dbReference type="Pfam" id="PF03004">
    <property type="entry name" value="Transposase_24"/>
    <property type="match status" value="1"/>
</dbReference>
<dbReference type="HOGENOM" id="CLU_033858_1_0_1"/>
<evidence type="ECO:0000313" key="3">
    <source>
        <dbReference type="Proteomes" id="UP000032141"/>
    </source>
</evidence>
<dbReference type="Gramene" id="Bo4g092940.1">
    <property type="protein sequence ID" value="Bo4g092940.1"/>
    <property type="gene ID" value="Bo4g092940"/>
</dbReference>
<keyword evidence="3" id="KW-1185">Reference proteome</keyword>
<dbReference type="InterPro" id="IPR004252">
    <property type="entry name" value="Probable_transposase_24"/>
</dbReference>
<reference evidence="2 3" key="1">
    <citation type="journal article" date="2014" name="Genome Biol.">
        <title>Transcriptome and methylome profiling reveals relics of genome dominance in the mesopolyploid Brassica oleracea.</title>
        <authorList>
            <person name="Parkin I.A."/>
            <person name="Koh C."/>
            <person name="Tang H."/>
            <person name="Robinson S.J."/>
            <person name="Kagale S."/>
            <person name="Clarke W.E."/>
            <person name="Town C.D."/>
            <person name="Nixon J."/>
            <person name="Krishnakumar V."/>
            <person name="Bidwell S.L."/>
            <person name="Denoeud F."/>
            <person name="Belcram H."/>
            <person name="Links M.G."/>
            <person name="Just J."/>
            <person name="Clarke C."/>
            <person name="Bender T."/>
            <person name="Huebert T."/>
            <person name="Mason A.S."/>
            <person name="Pires J.C."/>
            <person name="Barker G."/>
            <person name="Moore J."/>
            <person name="Walley P.G."/>
            <person name="Manoli S."/>
            <person name="Batley J."/>
            <person name="Edwards D."/>
            <person name="Nelson M.N."/>
            <person name="Wang X."/>
            <person name="Paterson A.H."/>
            <person name="King G."/>
            <person name="Bancroft I."/>
            <person name="Chalhoub B."/>
            <person name="Sharpe A.G."/>
        </authorList>
    </citation>
    <scope>NUCLEOTIDE SEQUENCE</scope>
    <source>
        <strain evidence="2 3">cv. TO1000</strain>
    </source>
</reference>
<evidence type="ECO:0000256" key="1">
    <source>
        <dbReference type="SAM" id="MobiDB-lite"/>
    </source>
</evidence>